<reference evidence="6 7" key="1">
    <citation type="submission" date="2019-04" db="EMBL/GenBank/DDBJ databases">
        <title>Taxonomy of novel Haliea sp. from mangrove soil of West Coast of India.</title>
        <authorList>
            <person name="Verma A."/>
            <person name="Kumar P."/>
            <person name="Krishnamurthi S."/>
        </authorList>
    </citation>
    <scope>NUCLEOTIDE SEQUENCE [LARGE SCALE GENOMIC DNA]</scope>
    <source>
        <strain evidence="6 7">SAOS-164</strain>
    </source>
</reference>
<feature type="transmembrane region" description="Helical" evidence="4">
    <location>
        <begin position="393"/>
        <end position="414"/>
    </location>
</feature>
<dbReference type="Proteomes" id="UP000298050">
    <property type="component" value="Unassembled WGS sequence"/>
</dbReference>
<gene>
    <name evidence="6" type="ORF">E4634_13370</name>
</gene>
<proteinExistence type="predicted"/>
<feature type="transmembrane region" description="Helical" evidence="4">
    <location>
        <begin position="241"/>
        <end position="265"/>
    </location>
</feature>
<dbReference type="RefSeq" id="WP_135444706.1">
    <property type="nucleotide sequence ID" value="NZ_SRLE01000009.1"/>
</dbReference>
<keyword evidence="3 4" id="KW-0472">Membrane</keyword>
<name>A0A4Z0LZC7_9GAMM</name>
<sequence>MHQAGTPARSPRIFYGWILVVVLLLLVSIGMGTTMYMYSLVAGAVGEEFSAGRLTLMAGSTGMLLVMGLLSPTLGRLLDRVSSRWILVVGSIVMGLGFLWVAFSSNVWMVVASYILLISVGAATLSLLATATLLTRWFVRYRGLAIGIAALGTQFGGFFYPPLFAATMEAHDWRVAVGAMGVLIMVMGPLLTWLFVVDRPALKGLTPLGGEAAAPTPPAEETSPVAPATVGFARLLGQRNFWLIVLIAGAGMATNTTLLANLSLFAVDMGEPVVRGAFLVSLVALLGVFASPFLGWLSDTINIKLVVAIMTLSLAAACLLFNLARSYDMLLLAAVFMGIGGGGVFPIYASLVGHLYDTRVYGEVLGSTTLLNSIIAASAPLFAGWVFDVTGSYQALFLTLMIALVVFTVAILLLQVPKDPAEKFGALAVA</sequence>
<evidence type="ECO:0000256" key="1">
    <source>
        <dbReference type="ARBA" id="ARBA00022692"/>
    </source>
</evidence>
<dbReference type="OrthoDB" id="3199327at2"/>
<accession>A0A4Z0LZC7</accession>
<organism evidence="6 7">
    <name type="scientific">Mangrovimicrobium sediminis</name>
    <dbReference type="NCBI Taxonomy" id="2562682"/>
    <lineage>
        <taxon>Bacteria</taxon>
        <taxon>Pseudomonadati</taxon>
        <taxon>Pseudomonadota</taxon>
        <taxon>Gammaproteobacteria</taxon>
        <taxon>Cellvibrionales</taxon>
        <taxon>Halieaceae</taxon>
        <taxon>Mangrovimicrobium</taxon>
    </lineage>
</organism>
<dbReference type="PANTHER" id="PTHR11360">
    <property type="entry name" value="MONOCARBOXYLATE TRANSPORTER"/>
    <property type="match status" value="1"/>
</dbReference>
<dbReference type="PANTHER" id="PTHR11360:SF284">
    <property type="entry name" value="EG:103B4.3 PROTEIN-RELATED"/>
    <property type="match status" value="1"/>
</dbReference>
<dbReference type="InterPro" id="IPR036259">
    <property type="entry name" value="MFS_trans_sf"/>
</dbReference>
<feature type="transmembrane region" description="Helical" evidence="4">
    <location>
        <begin position="109"/>
        <end position="134"/>
    </location>
</feature>
<feature type="transmembrane region" description="Helical" evidence="4">
    <location>
        <begin position="305"/>
        <end position="324"/>
    </location>
</feature>
<feature type="transmembrane region" description="Helical" evidence="4">
    <location>
        <begin position="85"/>
        <end position="103"/>
    </location>
</feature>
<keyword evidence="2 4" id="KW-1133">Transmembrane helix</keyword>
<dbReference type="EMBL" id="SRLE01000009">
    <property type="protein sequence ID" value="TGD72517.1"/>
    <property type="molecule type" value="Genomic_DNA"/>
</dbReference>
<evidence type="ECO:0000313" key="6">
    <source>
        <dbReference type="EMBL" id="TGD72517.1"/>
    </source>
</evidence>
<evidence type="ECO:0000259" key="5">
    <source>
        <dbReference type="PROSITE" id="PS50850"/>
    </source>
</evidence>
<feature type="transmembrane region" description="Helical" evidence="4">
    <location>
        <begin position="141"/>
        <end position="161"/>
    </location>
</feature>
<evidence type="ECO:0000256" key="2">
    <source>
        <dbReference type="ARBA" id="ARBA00022989"/>
    </source>
</evidence>
<dbReference type="InterPro" id="IPR020846">
    <property type="entry name" value="MFS_dom"/>
</dbReference>
<feature type="transmembrane region" description="Helical" evidence="4">
    <location>
        <begin position="277"/>
        <end position="298"/>
    </location>
</feature>
<feature type="domain" description="Major facilitator superfamily (MFS) profile" evidence="5">
    <location>
        <begin position="18"/>
        <end position="418"/>
    </location>
</feature>
<comment type="caution">
    <text evidence="6">The sequence shown here is derived from an EMBL/GenBank/DDBJ whole genome shotgun (WGS) entry which is preliminary data.</text>
</comment>
<feature type="transmembrane region" description="Helical" evidence="4">
    <location>
        <begin position="364"/>
        <end position="387"/>
    </location>
</feature>
<dbReference type="SUPFAM" id="SSF103473">
    <property type="entry name" value="MFS general substrate transporter"/>
    <property type="match status" value="1"/>
</dbReference>
<dbReference type="Pfam" id="PF07690">
    <property type="entry name" value="MFS_1"/>
    <property type="match status" value="1"/>
</dbReference>
<dbReference type="InterPro" id="IPR050327">
    <property type="entry name" value="Proton-linked_MCT"/>
</dbReference>
<dbReference type="Gene3D" id="1.20.1250.20">
    <property type="entry name" value="MFS general substrate transporter like domains"/>
    <property type="match status" value="2"/>
</dbReference>
<evidence type="ECO:0000313" key="7">
    <source>
        <dbReference type="Proteomes" id="UP000298050"/>
    </source>
</evidence>
<feature type="transmembrane region" description="Helical" evidence="4">
    <location>
        <begin position="173"/>
        <end position="196"/>
    </location>
</feature>
<evidence type="ECO:0000256" key="3">
    <source>
        <dbReference type="ARBA" id="ARBA00023136"/>
    </source>
</evidence>
<feature type="transmembrane region" description="Helical" evidence="4">
    <location>
        <begin position="330"/>
        <end position="352"/>
    </location>
</feature>
<feature type="transmembrane region" description="Helical" evidence="4">
    <location>
        <begin position="56"/>
        <end position="78"/>
    </location>
</feature>
<dbReference type="PROSITE" id="PS50850">
    <property type="entry name" value="MFS"/>
    <property type="match status" value="1"/>
</dbReference>
<protein>
    <submittedName>
        <fullName evidence="6">MFS transporter</fullName>
    </submittedName>
</protein>
<evidence type="ECO:0000256" key="4">
    <source>
        <dbReference type="SAM" id="Phobius"/>
    </source>
</evidence>
<keyword evidence="7" id="KW-1185">Reference proteome</keyword>
<dbReference type="InterPro" id="IPR011701">
    <property type="entry name" value="MFS"/>
</dbReference>
<dbReference type="AlphaFoldDB" id="A0A4Z0LZC7"/>
<keyword evidence="1 4" id="KW-0812">Transmembrane</keyword>
<feature type="transmembrane region" description="Helical" evidence="4">
    <location>
        <begin position="12"/>
        <end position="36"/>
    </location>
</feature>
<dbReference type="GO" id="GO:0022857">
    <property type="term" value="F:transmembrane transporter activity"/>
    <property type="evidence" value="ECO:0007669"/>
    <property type="project" value="InterPro"/>
</dbReference>